<dbReference type="Proteomes" id="UP000472727">
    <property type="component" value="Unassembled WGS sequence"/>
</dbReference>
<reference evidence="2 3" key="1">
    <citation type="submission" date="2019-06" db="EMBL/GenBank/DDBJ databases">
        <authorList>
            <person name="Palmer J.M."/>
        </authorList>
    </citation>
    <scope>NUCLEOTIDE SEQUENCE [LARGE SCALE GENOMIC DNA]</scope>
    <source>
        <strain evidence="2 3">TWF106</strain>
    </source>
</reference>
<accession>A0A7C8QUQ3</accession>
<protein>
    <submittedName>
        <fullName evidence="2">Uncharacterized protein</fullName>
    </submittedName>
</protein>
<dbReference type="EMBL" id="WIWS01000009">
    <property type="protein sequence ID" value="KAF3226812.1"/>
    <property type="molecule type" value="Genomic_DNA"/>
</dbReference>
<name>A0A7C8QUQ3_ORBOL</name>
<comment type="caution">
    <text evidence="2">The sequence shown here is derived from an EMBL/GenBank/DDBJ whole genome shotgun (WGS) entry which is preliminary data.</text>
</comment>
<proteinExistence type="predicted"/>
<feature type="region of interest" description="Disordered" evidence="1">
    <location>
        <begin position="60"/>
        <end position="86"/>
    </location>
</feature>
<gene>
    <name evidence="2" type="ORF">TWF106_011224</name>
</gene>
<organism evidence="2 3">
    <name type="scientific">Orbilia oligospora</name>
    <name type="common">Nematode-trapping fungus</name>
    <name type="synonym">Arthrobotrys oligospora</name>
    <dbReference type="NCBI Taxonomy" id="2813651"/>
    <lineage>
        <taxon>Eukaryota</taxon>
        <taxon>Fungi</taxon>
        <taxon>Dikarya</taxon>
        <taxon>Ascomycota</taxon>
        <taxon>Pezizomycotina</taxon>
        <taxon>Orbiliomycetes</taxon>
        <taxon>Orbiliales</taxon>
        <taxon>Orbiliaceae</taxon>
        <taxon>Orbilia</taxon>
    </lineage>
</organism>
<evidence type="ECO:0000313" key="3">
    <source>
        <dbReference type="Proteomes" id="UP000472727"/>
    </source>
</evidence>
<evidence type="ECO:0000313" key="2">
    <source>
        <dbReference type="EMBL" id="KAF3226812.1"/>
    </source>
</evidence>
<evidence type="ECO:0000256" key="1">
    <source>
        <dbReference type="SAM" id="MobiDB-lite"/>
    </source>
</evidence>
<sequence>MPCTTTAYPFFDLYEDSILGYPQFQPSPTFWWARLKEMINEEYAILRVAQIYQMEAREPATLRNPSENCEPEPLIQRLRRASEPKL</sequence>
<dbReference type="AlphaFoldDB" id="A0A7C8QUQ3"/>